<organism evidence="1 2">
    <name type="scientific">Ligilactobacillus apodemi DSM 16634 = JCM 16172</name>
    <dbReference type="NCBI Taxonomy" id="1423724"/>
    <lineage>
        <taxon>Bacteria</taxon>
        <taxon>Bacillati</taxon>
        <taxon>Bacillota</taxon>
        <taxon>Bacilli</taxon>
        <taxon>Lactobacillales</taxon>
        <taxon>Lactobacillaceae</taxon>
        <taxon>Ligilactobacillus</taxon>
    </lineage>
</organism>
<dbReference type="STRING" id="1423724.FC32_GL001064"/>
<name>A0A0R1U2C4_9LACO</name>
<dbReference type="PATRIC" id="fig|1423724.4.peg.1106"/>
<comment type="caution">
    <text evidence="1">The sequence shown here is derived from an EMBL/GenBank/DDBJ whole genome shotgun (WGS) entry which is preliminary data.</text>
</comment>
<dbReference type="Proteomes" id="UP000051324">
    <property type="component" value="Unassembled WGS sequence"/>
</dbReference>
<gene>
    <name evidence="1" type="ORF">FC32_GL001064</name>
</gene>
<keyword evidence="2" id="KW-1185">Reference proteome</keyword>
<reference evidence="1 2" key="1">
    <citation type="journal article" date="2015" name="Genome Announc.">
        <title>Expanding the biotechnology potential of lactobacilli through comparative genomics of 213 strains and associated genera.</title>
        <authorList>
            <person name="Sun Z."/>
            <person name="Harris H.M."/>
            <person name="McCann A."/>
            <person name="Guo C."/>
            <person name="Argimon S."/>
            <person name="Zhang W."/>
            <person name="Yang X."/>
            <person name="Jeffery I.B."/>
            <person name="Cooney J.C."/>
            <person name="Kagawa T.F."/>
            <person name="Liu W."/>
            <person name="Song Y."/>
            <person name="Salvetti E."/>
            <person name="Wrobel A."/>
            <person name="Rasinkangas P."/>
            <person name="Parkhill J."/>
            <person name="Rea M.C."/>
            <person name="O'Sullivan O."/>
            <person name="Ritari J."/>
            <person name="Douillard F.P."/>
            <person name="Paul Ross R."/>
            <person name="Yang R."/>
            <person name="Briner A.E."/>
            <person name="Felis G.E."/>
            <person name="de Vos W.M."/>
            <person name="Barrangou R."/>
            <person name="Klaenhammer T.R."/>
            <person name="Caufield P.W."/>
            <person name="Cui Y."/>
            <person name="Zhang H."/>
            <person name="O'Toole P.W."/>
        </authorList>
    </citation>
    <scope>NUCLEOTIDE SEQUENCE [LARGE SCALE GENOMIC DNA]</scope>
    <source>
        <strain evidence="1 2">DSM 16634</strain>
    </source>
</reference>
<proteinExistence type="predicted"/>
<dbReference type="EMBL" id="AZFT01000053">
    <property type="protein sequence ID" value="KRL83803.1"/>
    <property type="molecule type" value="Genomic_DNA"/>
</dbReference>
<protein>
    <submittedName>
        <fullName evidence="1">Uncharacterized protein</fullName>
    </submittedName>
</protein>
<accession>A0A0R1U2C4</accession>
<sequence>MKYHKIENGFDENGKFSYQDEYIPITNAQKNFKKEVSRIDKRFVYDLGKIKKFSSSFHNYSKTIKLDAVTALALKNAIKSHGQAGIKVIKETKKQVESELENNWRETFQVARQIGSELSEVEILQILHEASADKEALDTKPVKKLSKKVESIEDIQRKISDYDKALSKSIRKRISDDQELAQRFGIS</sequence>
<dbReference type="OrthoDB" id="6450827at2"/>
<evidence type="ECO:0000313" key="1">
    <source>
        <dbReference type="EMBL" id="KRL83803.1"/>
    </source>
</evidence>
<dbReference type="RefSeq" id="WP_025087778.1">
    <property type="nucleotide sequence ID" value="NZ_AZFT01000053.1"/>
</dbReference>
<evidence type="ECO:0000313" key="2">
    <source>
        <dbReference type="Proteomes" id="UP000051324"/>
    </source>
</evidence>
<dbReference type="eggNOG" id="COG3675">
    <property type="taxonomic scope" value="Bacteria"/>
</dbReference>
<dbReference type="AlphaFoldDB" id="A0A0R1U2C4"/>